<evidence type="ECO:0000313" key="1">
    <source>
        <dbReference type="EMBL" id="PHP51808.1"/>
    </source>
</evidence>
<dbReference type="Proteomes" id="UP000194577">
    <property type="component" value="Unassembled WGS sequence"/>
</dbReference>
<name>A0ABX4M8N3_9ACTO</name>
<keyword evidence="1" id="KW-0540">Nuclease</keyword>
<dbReference type="EMBL" id="MTPX02000077">
    <property type="protein sequence ID" value="PHP51808.1"/>
    <property type="molecule type" value="Genomic_DNA"/>
</dbReference>
<keyword evidence="1" id="KW-0378">Hydrolase</keyword>
<accession>A0ABX4M8N3</accession>
<comment type="caution">
    <text evidence="1">The sequence shown here is derived from an EMBL/GenBank/DDBJ whole genome shotgun (WGS) entry which is preliminary data.</text>
</comment>
<sequence length="73" mass="8016">MKADDLADLTFPLTKDARALERFESHASSELQLAQTLAVESHTLAELRDALLPPLMDGTLRVKDAVAQVEEVL</sequence>
<reference evidence="1 2" key="1">
    <citation type="submission" date="2017-10" db="EMBL/GenBank/DDBJ databases">
        <title>Draft genome sequence of cellulolytic Actinomyces sp CtC72 isolated from cattle rumen fluid.</title>
        <authorList>
            <person name="Joshi A.J."/>
            <person name="Vasudevan G."/>
            <person name="Lanjekar V.B."/>
            <person name="Hivarkar S."/>
            <person name="Engineer A."/>
            <person name="Pore S.D."/>
            <person name="Dhakephalkar P.K."/>
            <person name="Dagar S."/>
        </authorList>
    </citation>
    <scope>NUCLEOTIDE SEQUENCE [LARGE SCALE GENOMIC DNA]</scope>
    <source>
        <strain evidence="2">CtC72</strain>
    </source>
</reference>
<keyword evidence="1" id="KW-0255">Endonuclease</keyword>
<gene>
    <name evidence="1" type="ORF">BW737_014115</name>
</gene>
<evidence type="ECO:0000313" key="2">
    <source>
        <dbReference type="Proteomes" id="UP000194577"/>
    </source>
</evidence>
<organism evidence="1 2">
    <name type="scientific">Actinomyces ruminis</name>
    <dbReference type="NCBI Taxonomy" id="1937003"/>
    <lineage>
        <taxon>Bacteria</taxon>
        <taxon>Bacillati</taxon>
        <taxon>Actinomycetota</taxon>
        <taxon>Actinomycetes</taxon>
        <taxon>Actinomycetales</taxon>
        <taxon>Actinomycetaceae</taxon>
        <taxon>Actinomyces</taxon>
    </lineage>
</organism>
<proteinExistence type="predicted"/>
<keyword evidence="2" id="KW-1185">Reference proteome</keyword>
<dbReference type="GO" id="GO:0004519">
    <property type="term" value="F:endonuclease activity"/>
    <property type="evidence" value="ECO:0007669"/>
    <property type="project" value="UniProtKB-KW"/>
</dbReference>
<protein>
    <submittedName>
        <fullName evidence="1">Type I restriction endonuclease subunit S</fullName>
    </submittedName>
</protein>